<organism evidence="5 6">
    <name type="scientific">Kineosporia babensis</name>
    <dbReference type="NCBI Taxonomy" id="499548"/>
    <lineage>
        <taxon>Bacteria</taxon>
        <taxon>Bacillati</taxon>
        <taxon>Actinomycetota</taxon>
        <taxon>Actinomycetes</taxon>
        <taxon>Kineosporiales</taxon>
        <taxon>Kineosporiaceae</taxon>
        <taxon>Kineosporia</taxon>
    </lineage>
</organism>
<dbReference type="RefSeq" id="WP_231441670.1">
    <property type="nucleotide sequence ID" value="NZ_JAJOMB010000006.1"/>
</dbReference>
<evidence type="ECO:0000256" key="1">
    <source>
        <dbReference type="ARBA" id="ARBA00022857"/>
    </source>
</evidence>
<dbReference type="EMBL" id="JAJOMB010000006">
    <property type="protein sequence ID" value="MCD5311950.1"/>
    <property type="molecule type" value="Genomic_DNA"/>
</dbReference>
<gene>
    <name evidence="5" type="ORF">LR394_13650</name>
</gene>
<feature type="domain" description="Enoyl reductase (ER)" evidence="4">
    <location>
        <begin position="10"/>
        <end position="295"/>
    </location>
</feature>
<dbReference type="Gene3D" id="3.40.50.720">
    <property type="entry name" value="NAD(P)-binding Rossmann-like Domain"/>
    <property type="match status" value="1"/>
</dbReference>
<keyword evidence="2" id="KW-0560">Oxidoreductase</keyword>
<dbReference type="InterPro" id="IPR011032">
    <property type="entry name" value="GroES-like_sf"/>
</dbReference>
<dbReference type="GO" id="GO:0016651">
    <property type="term" value="F:oxidoreductase activity, acting on NAD(P)H"/>
    <property type="evidence" value="ECO:0007669"/>
    <property type="project" value="TreeGrafter"/>
</dbReference>
<dbReference type="GO" id="GO:0070402">
    <property type="term" value="F:NADPH binding"/>
    <property type="evidence" value="ECO:0007669"/>
    <property type="project" value="TreeGrafter"/>
</dbReference>
<name>A0A9X1SUP9_9ACTN</name>
<proteinExistence type="predicted"/>
<dbReference type="InterPro" id="IPR020843">
    <property type="entry name" value="ER"/>
</dbReference>
<keyword evidence="6" id="KW-1185">Reference proteome</keyword>
<evidence type="ECO:0000313" key="6">
    <source>
        <dbReference type="Proteomes" id="UP001138997"/>
    </source>
</evidence>
<evidence type="ECO:0000256" key="2">
    <source>
        <dbReference type="ARBA" id="ARBA00023002"/>
    </source>
</evidence>
<dbReference type="InterPro" id="IPR036291">
    <property type="entry name" value="NAD(P)-bd_dom_sf"/>
</dbReference>
<accession>A0A9X1SUP9</accession>
<keyword evidence="1" id="KW-0521">NADP</keyword>
<dbReference type="SUPFAM" id="SSF51735">
    <property type="entry name" value="NAD(P)-binding Rossmann-fold domains"/>
    <property type="match status" value="1"/>
</dbReference>
<evidence type="ECO:0000256" key="3">
    <source>
        <dbReference type="SAM" id="MobiDB-lite"/>
    </source>
</evidence>
<feature type="region of interest" description="Disordered" evidence="3">
    <location>
        <begin position="1"/>
        <end position="22"/>
    </location>
</feature>
<evidence type="ECO:0000313" key="5">
    <source>
        <dbReference type="EMBL" id="MCD5311950.1"/>
    </source>
</evidence>
<dbReference type="SMART" id="SM00829">
    <property type="entry name" value="PKS_ER"/>
    <property type="match status" value="1"/>
</dbReference>
<reference evidence="5" key="1">
    <citation type="submission" date="2021-11" db="EMBL/GenBank/DDBJ databases">
        <title>Streptomyces corallinus and Kineosporia corallina sp. nov., two new coral-derived marine actinobacteria.</title>
        <authorList>
            <person name="Buangrab K."/>
            <person name="Sutthacheep M."/>
            <person name="Yeemin T."/>
            <person name="Harunari E."/>
            <person name="Igarashi Y."/>
            <person name="Sripreechasak P."/>
            <person name="Kanchanasin P."/>
            <person name="Tanasupawat S."/>
            <person name="Phongsopitanun W."/>
        </authorList>
    </citation>
    <scope>NUCLEOTIDE SEQUENCE</scope>
    <source>
        <strain evidence="5">JCM 31032</strain>
    </source>
</reference>
<protein>
    <submittedName>
        <fullName evidence="5">Zinc-binding dehydrogenase</fullName>
    </submittedName>
</protein>
<evidence type="ECO:0000259" key="4">
    <source>
        <dbReference type="SMART" id="SM00829"/>
    </source>
</evidence>
<comment type="caution">
    <text evidence="5">The sequence shown here is derived from an EMBL/GenBank/DDBJ whole genome shotgun (WGS) entry which is preliminary data.</text>
</comment>
<dbReference type="Proteomes" id="UP001138997">
    <property type="component" value="Unassembled WGS sequence"/>
</dbReference>
<dbReference type="AlphaFoldDB" id="A0A9X1SUP9"/>
<dbReference type="Pfam" id="PF13602">
    <property type="entry name" value="ADH_zinc_N_2"/>
    <property type="match status" value="1"/>
</dbReference>
<dbReference type="SUPFAM" id="SSF50129">
    <property type="entry name" value="GroES-like"/>
    <property type="match status" value="1"/>
</dbReference>
<sequence length="297" mass="30913">MRAVVAESTGGPDVLKPVDLPDPRPGEGQVLVQVEVAAITFMDVMRRSGSPIAPPAQFPLVLGNGVAGLVNLATGRKRVVTSTGGSGGYASMALANRTDLHEIPDNVDSQTAAALLADGRTALGLFEAAQIQPAEVVVVTAAAGGVGSLLVQLAQEAGAQVIGLVGSPAKLRHVQAESKMTYSEGGWKADVVFDGIGADLAPQLFDRVNDHGRYLQHGAAGGRFGQIDADQARRRRIEVIGLDQLGDSFDLTERALARAAEGRLQPLIGQIYPLDEAARAHAAIEQRTAVGKSLLLP</sequence>
<dbReference type="PANTHER" id="PTHR48106">
    <property type="entry name" value="QUINONE OXIDOREDUCTASE PIG3-RELATED"/>
    <property type="match status" value="1"/>
</dbReference>
<dbReference type="Gene3D" id="3.90.180.10">
    <property type="entry name" value="Medium-chain alcohol dehydrogenases, catalytic domain"/>
    <property type="match status" value="1"/>
</dbReference>